<protein>
    <submittedName>
        <fullName evidence="1">Uncharacterized protein</fullName>
    </submittedName>
</protein>
<gene>
    <name evidence="1" type="ORF">Y900_025475</name>
</gene>
<name>A0A064CPB4_9MYCO</name>
<keyword evidence="2" id="KW-1185">Reference proteome</keyword>
<sequence>MEHESIFLQRIQDPMVEAHESGEDDLVQAVFTFRVGAKHGDVQVDGRSAPLRVDAIDHWSSIGGISAFTFATVIGRG</sequence>
<comment type="caution">
    <text evidence="1">The sequence shown here is derived from an EMBL/GenBank/DDBJ whole genome shotgun (WGS) entry which is preliminary data.</text>
</comment>
<reference evidence="1" key="1">
    <citation type="submission" date="2014-05" db="EMBL/GenBank/DDBJ databases">
        <title>Genome sequence of Mycobacterium aromaticivorans strain JS19b1T (= DSM 45407T).</title>
        <authorList>
            <person name="Kwak Y."/>
            <person name="Park G.-S."/>
            <person name="Li Q.X."/>
            <person name="Lee S.-E."/>
            <person name="Shin J.-H."/>
        </authorList>
    </citation>
    <scope>NUCLEOTIDE SEQUENCE [LARGE SCALE GENOMIC DNA]</scope>
    <source>
        <strain evidence="1">JS19b1</strain>
    </source>
</reference>
<evidence type="ECO:0000313" key="1">
    <source>
        <dbReference type="EMBL" id="KDF02191.1"/>
    </source>
</evidence>
<accession>A0A064CPB4</accession>
<dbReference type="Proteomes" id="UP000022835">
    <property type="component" value="Unassembled WGS sequence"/>
</dbReference>
<evidence type="ECO:0000313" key="2">
    <source>
        <dbReference type="Proteomes" id="UP000022835"/>
    </source>
</evidence>
<organism evidence="1 2">
    <name type="scientific">Mycolicibacterium aromaticivorans JS19b1 = JCM 16368</name>
    <dbReference type="NCBI Taxonomy" id="1440774"/>
    <lineage>
        <taxon>Bacteria</taxon>
        <taxon>Bacillati</taxon>
        <taxon>Actinomycetota</taxon>
        <taxon>Actinomycetes</taxon>
        <taxon>Mycobacteriales</taxon>
        <taxon>Mycobacteriaceae</taxon>
        <taxon>Mycolicibacterium</taxon>
    </lineage>
</organism>
<dbReference type="EMBL" id="JALN02000001">
    <property type="protein sequence ID" value="KDF02191.1"/>
    <property type="molecule type" value="Genomic_DNA"/>
</dbReference>
<dbReference type="AlphaFoldDB" id="A0A064CPB4"/>
<proteinExistence type="predicted"/>